<evidence type="ECO:0000313" key="2">
    <source>
        <dbReference type="Proteomes" id="UP001243330"/>
    </source>
</evidence>
<reference evidence="1" key="1">
    <citation type="submission" date="2023-01" db="EMBL/GenBank/DDBJ databases">
        <title>Colletotrichum chrysophilum M932 genome sequence.</title>
        <authorList>
            <person name="Baroncelli R."/>
        </authorList>
    </citation>
    <scope>NUCLEOTIDE SEQUENCE</scope>
    <source>
        <strain evidence="1">M932</strain>
    </source>
</reference>
<dbReference type="Proteomes" id="UP001243330">
    <property type="component" value="Unassembled WGS sequence"/>
</dbReference>
<sequence>MRHAVAVERPRLSVFNFQSPAPIAGPTRSTATGLKYTENGGCTAANSEWHQQTNNQVAGEVQLKQISENIKKHHRGESLLDNAARLEHLALLQLYLERDVSHIRRAELGRVRTSGVNFNGFHAGIPGAME</sequence>
<keyword evidence="2" id="KW-1185">Reference proteome</keyword>
<evidence type="ECO:0000313" key="1">
    <source>
        <dbReference type="EMBL" id="KAK1844655.1"/>
    </source>
</evidence>
<gene>
    <name evidence="1" type="ORF">CCHR01_12696</name>
</gene>
<comment type="caution">
    <text evidence="1">The sequence shown here is derived from an EMBL/GenBank/DDBJ whole genome shotgun (WGS) entry which is preliminary data.</text>
</comment>
<name>A0AAD9AC11_9PEZI</name>
<proteinExistence type="predicted"/>
<protein>
    <submittedName>
        <fullName evidence="1">Uncharacterized protein</fullName>
    </submittedName>
</protein>
<dbReference type="AlphaFoldDB" id="A0AAD9AC11"/>
<accession>A0AAD9AC11</accession>
<dbReference type="EMBL" id="JAQOWY010000302">
    <property type="protein sequence ID" value="KAK1844655.1"/>
    <property type="molecule type" value="Genomic_DNA"/>
</dbReference>
<organism evidence="1 2">
    <name type="scientific">Colletotrichum chrysophilum</name>
    <dbReference type="NCBI Taxonomy" id="1836956"/>
    <lineage>
        <taxon>Eukaryota</taxon>
        <taxon>Fungi</taxon>
        <taxon>Dikarya</taxon>
        <taxon>Ascomycota</taxon>
        <taxon>Pezizomycotina</taxon>
        <taxon>Sordariomycetes</taxon>
        <taxon>Hypocreomycetidae</taxon>
        <taxon>Glomerellales</taxon>
        <taxon>Glomerellaceae</taxon>
        <taxon>Colletotrichum</taxon>
        <taxon>Colletotrichum gloeosporioides species complex</taxon>
    </lineage>
</organism>